<keyword evidence="3" id="KW-1185">Reference proteome</keyword>
<feature type="region of interest" description="Disordered" evidence="1">
    <location>
        <begin position="67"/>
        <end position="86"/>
    </location>
</feature>
<evidence type="ECO:0000313" key="3">
    <source>
        <dbReference type="Proteomes" id="UP001370490"/>
    </source>
</evidence>
<evidence type="ECO:0000313" key="2">
    <source>
        <dbReference type="EMBL" id="KAK6947298.1"/>
    </source>
</evidence>
<dbReference type="AlphaFoldDB" id="A0AAN8ZUH3"/>
<gene>
    <name evidence="2" type="ORF">RJ641_000771</name>
</gene>
<reference evidence="2 3" key="1">
    <citation type="submission" date="2023-12" db="EMBL/GenBank/DDBJ databases">
        <title>A high-quality genome assembly for Dillenia turbinata (Dilleniales).</title>
        <authorList>
            <person name="Chanderbali A."/>
        </authorList>
    </citation>
    <scope>NUCLEOTIDE SEQUENCE [LARGE SCALE GENOMIC DNA]</scope>
    <source>
        <strain evidence="2">LSX21</strain>
        <tissue evidence="2">Leaf</tissue>
    </source>
</reference>
<comment type="caution">
    <text evidence="2">The sequence shown here is derived from an EMBL/GenBank/DDBJ whole genome shotgun (WGS) entry which is preliminary data.</text>
</comment>
<sequence>MSNIATKKLTGLLLKQLGPHHLSLISAFGTSITIVTAGNSKPVITGLFRTFILELWNHSTLSLDELMKPVPPSSHSSQGKSEDQEDRKAILSCWGIAPKKLAKEDGTAWRWNCFMDIQCQGLELKEAPAPLGIFAGCL</sequence>
<organism evidence="2 3">
    <name type="scientific">Dillenia turbinata</name>
    <dbReference type="NCBI Taxonomy" id="194707"/>
    <lineage>
        <taxon>Eukaryota</taxon>
        <taxon>Viridiplantae</taxon>
        <taxon>Streptophyta</taxon>
        <taxon>Embryophyta</taxon>
        <taxon>Tracheophyta</taxon>
        <taxon>Spermatophyta</taxon>
        <taxon>Magnoliopsida</taxon>
        <taxon>eudicotyledons</taxon>
        <taxon>Gunneridae</taxon>
        <taxon>Pentapetalae</taxon>
        <taxon>Dilleniales</taxon>
        <taxon>Dilleniaceae</taxon>
        <taxon>Dillenia</taxon>
    </lineage>
</organism>
<accession>A0AAN8ZUH3</accession>
<evidence type="ECO:0000256" key="1">
    <source>
        <dbReference type="SAM" id="MobiDB-lite"/>
    </source>
</evidence>
<protein>
    <submittedName>
        <fullName evidence="2">Uncharacterized protein</fullName>
    </submittedName>
</protein>
<dbReference type="EMBL" id="JBAMMX010000001">
    <property type="protein sequence ID" value="KAK6947298.1"/>
    <property type="molecule type" value="Genomic_DNA"/>
</dbReference>
<dbReference type="Proteomes" id="UP001370490">
    <property type="component" value="Unassembled WGS sequence"/>
</dbReference>
<name>A0AAN8ZUH3_9MAGN</name>
<proteinExistence type="predicted"/>